<proteinExistence type="predicted"/>
<protein>
    <submittedName>
        <fullName evidence="1">Uncharacterized protein</fullName>
    </submittedName>
</protein>
<keyword evidence="2" id="KW-1185">Reference proteome</keyword>
<dbReference type="Proteomes" id="UP001163603">
    <property type="component" value="Chromosome 10"/>
</dbReference>
<reference evidence="2" key="1">
    <citation type="journal article" date="2023" name="G3 (Bethesda)">
        <title>Genome assembly and association tests identify interacting loci associated with vigor, precocity, and sex in interspecific pistachio rootstocks.</title>
        <authorList>
            <person name="Palmer W."/>
            <person name="Jacygrad E."/>
            <person name="Sagayaradj S."/>
            <person name="Cavanaugh K."/>
            <person name="Han R."/>
            <person name="Bertier L."/>
            <person name="Beede B."/>
            <person name="Kafkas S."/>
            <person name="Golino D."/>
            <person name="Preece J."/>
            <person name="Michelmore R."/>
        </authorList>
    </citation>
    <scope>NUCLEOTIDE SEQUENCE [LARGE SCALE GENOMIC DNA]</scope>
</reference>
<comment type="caution">
    <text evidence="1">The sequence shown here is derived from an EMBL/GenBank/DDBJ whole genome shotgun (WGS) entry which is preliminary data.</text>
</comment>
<dbReference type="EMBL" id="CM047745">
    <property type="protein sequence ID" value="KAJ0025706.1"/>
    <property type="molecule type" value="Genomic_DNA"/>
</dbReference>
<name>A0ACC0XW40_9ROSI</name>
<organism evidence="1 2">
    <name type="scientific">Pistacia integerrima</name>
    <dbReference type="NCBI Taxonomy" id="434235"/>
    <lineage>
        <taxon>Eukaryota</taxon>
        <taxon>Viridiplantae</taxon>
        <taxon>Streptophyta</taxon>
        <taxon>Embryophyta</taxon>
        <taxon>Tracheophyta</taxon>
        <taxon>Spermatophyta</taxon>
        <taxon>Magnoliopsida</taxon>
        <taxon>eudicotyledons</taxon>
        <taxon>Gunneridae</taxon>
        <taxon>Pentapetalae</taxon>
        <taxon>rosids</taxon>
        <taxon>malvids</taxon>
        <taxon>Sapindales</taxon>
        <taxon>Anacardiaceae</taxon>
        <taxon>Pistacia</taxon>
    </lineage>
</organism>
<gene>
    <name evidence="1" type="ORF">Pint_09082</name>
</gene>
<evidence type="ECO:0000313" key="1">
    <source>
        <dbReference type="EMBL" id="KAJ0025706.1"/>
    </source>
</evidence>
<accession>A0ACC0XW40</accession>
<sequence>MIETYNAMALLIILLFLPIFLFFLLQRQKTPKSTHLPPGPRGLPLIGNLHHFDGSNPKNAWRLSQKYGPFISLRLGSVPTILVSSAKMAKEVLQTHYMVCCSRPALLGQQTLSYNGLDLAFSPYYDYWREMRKL</sequence>
<evidence type="ECO:0000313" key="2">
    <source>
        <dbReference type="Proteomes" id="UP001163603"/>
    </source>
</evidence>